<dbReference type="InterPro" id="IPR018797">
    <property type="entry name" value="FAM98"/>
</dbReference>
<dbReference type="WBParaSite" id="TTAC_0000228501-mRNA-1">
    <property type="protein sequence ID" value="TTAC_0000228501-mRNA-1"/>
    <property type="gene ID" value="TTAC_0000228501"/>
</dbReference>
<sequence>MNIIDQPVLERFTLLNDRIVTLRFLCAELIVARKGGKKNKQKSNKSQITADLTEYLKRACLTLNLSRPPPDIDASKLLSSLLESVSSDKFHMHYYQLGGFCLITFY</sequence>
<name>A0A0R3WNE7_HYDTA</name>
<dbReference type="EMBL" id="UYWX01000917">
    <property type="protein sequence ID" value="VDM19460.1"/>
    <property type="molecule type" value="Genomic_DNA"/>
</dbReference>
<accession>A0A0R3WNE7</accession>
<reference evidence="2 3" key="2">
    <citation type="submission" date="2018-11" db="EMBL/GenBank/DDBJ databases">
        <authorList>
            <consortium name="Pathogen Informatics"/>
        </authorList>
    </citation>
    <scope>NUCLEOTIDE SEQUENCE [LARGE SCALE GENOMIC DNA]</scope>
</reference>
<organism evidence="4">
    <name type="scientific">Hydatigena taeniaeformis</name>
    <name type="common">Feline tapeworm</name>
    <name type="synonym">Taenia taeniaeformis</name>
    <dbReference type="NCBI Taxonomy" id="6205"/>
    <lineage>
        <taxon>Eukaryota</taxon>
        <taxon>Metazoa</taxon>
        <taxon>Spiralia</taxon>
        <taxon>Lophotrochozoa</taxon>
        <taxon>Platyhelminthes</taxon>
        <taxon>Cestoda</taxon>
        <taxon>Eucestoda</taxon>
        <taxon>Cyclophyllidea</taxon>
        <taxon>Taeniidae</taxon>
        <taxon>Hydatigera</taxon>
    </lineage>
</organism>
<evidence type="ECO:0000313" key="4">
    <source>
        <dbReference type="WBParaSite" id="TTAC_0000228501-mRNA-1"/>
    </source>
</evidence>
<proteinExistence type="inferred from homology"/>
<evidence type="ECO:0000313" key="2">
    <source>
        <dbReference type="EMBL" id="VDM19460.1"/>
    </source>
</evidence>
<protein>
    <submittedName>
        <fullName evidence="2 4">Uncharacterized protein</fullName>
    </submittedName>
</protein>
<evidence type="ECO:0000256" key="1">
    <source>
        <dbReference type="ARBA" id="ARBA00007218"/>
    </source>
</evidence>
<reference evidence="4" key="1">
    <citation type="submission" date="2017-02" db="UniProtKB">
        <authorList>
            <consortium name="WormBaseParasite"/>
        </authorList>
    </citation>
    <scope>IDENTIFICATION</scope>
</reference>
<dbReference type="STRING" id="6205.A0A0R3WNE7"/>
<gene>
    <name evidence="2" type="ORF">TTAC_LOCUS2272</name>
</gene>
<dbReference type="Proteomes" id="UP000274429">
    <property type="component" value="Unassembled WGS sequence"/>
</dbReference>
<dbReference type="AlphaFoldDB" id="A0A0R3WNE7"/>
<evidence type="ECO:0000313" key="3">
    <source>
        <dbReference type="Proteomes" id="UP000274429"/>
    </source>
</evidence>
<comment type="similarity">
    <text evidence="1">Belongs to the FAM98 family.</text>
</comment>
<keyword evidence="3" id="KW-1185">Reference proteome</keyword>
<dbReference type="Pfam" id="PF10239">
    <property type="entry name" value="DUF2465"/>
    <property type="match status" value="1"/>
</dbReference>